<sequence>MGPHGRSRRGVAITAALALAVGAAFALGLPDAPRKERAEAGVVSVPPGSRLVLKVRGTPLY</sequence>
<evidence type="ECO:0000313" key="2">
    <source>
        <dbReference type="Proteomes" id="UP000465810"/>
    </source>
</evidence>
<dbReference type="AlphaFoldDB" id="A0A7X4GL54"/>
<dbReference type="Proteomes" id="UP000465810">
    <property type="component" value="Unassembled WGS sequence"/>
</dbReference>
<proteinExistence type="predicted"/>
<organism evidence="1 2">
    <name type="scientific">Novosphingobium silvae</name>
    <dbReference type="NCBI Taxonomy" id="2692619"/>
    <lineage>
        <taxon>Bacteria</taxon>
        <taxon>Pseudomonadati</taxon>
        <taxon>Pseudomonadota</taxon>
        <taxon>Alphaproteobacteria</taxon>
        <taxon>Sphingomonadales</taxon>
        <taxon>Sphingomonadaceae</taxon>
        <taxon>Novosphingobium</taxon>
    </lineage>
</organism>
<dbReference type="PROSITE" id="PS51318">
    <property type="entry name" value="TAT"/>
    <property type="match status" value="1"/>
</dbReference>
<accession>A0A7X4GL54</accession>
<evidence type="ECO:0000313" key="1">
    <source>
        <dbReference type="EMBL" id="MYL99692.1"/>
    </source>
</evidence>
<keyword evidence="2" id="KW-1185">Reference proteome</keyword>
<comment type="caution">
    <text evidence="1">The sequence shown here is derived from an EMBL/GenBank/DDBJ whole genome shotgun (WGS) entry which is preliminary data.</text>
</comment>
<dbReference type="EMBL" id="WVTD01000018">
    <property type="protein sequence ID" value="MYL99692.1"/>
    <property type="molecule type" value="Genomic_DNA"/>
</dbReference>
<dbReference type="InterPro" id="IPR006311">
    <property type="entry name" value="TAT_signal"/>
</dbReference>
<gene>
    <name evidence="1" type="ORF">GR702_18185</name>
</gene>
<reference evidence="1 2" key="1">
    <citation type="submission" date="2019-12" db="EMBL/GenBank/DDBJ databases">
        <authorList>
            <person name="Feng G."/>
            <person name="Zhu H."/>
        </authorList>
    </citation>
    <scope>NUCLEOTIDE SEQUENCE [LARGE SCALE GENOMIC DNA]</scope>
    <source>
        <strain evidence="1 2">FGD1</strain>
    </source>
</reference>
<dbReference type="RefSeq" id="WP_160987128.1">
    <property type="nucleotide sequence ID" value="NZ_WVTD01000018.1"/>
</dbReference>
<name>A0A7X4GL54_9SPHN</name>
<protein>
    <submittedName>
        <fullName evidence="1">Uncharacterized protein</fullName>
    </submittedName>
</protein>